<dbReference type="EMBL" id="UGGV01000001">
    <property type="protein sequence ID" value="STO26217.1"/>
    <property type="molecule type" value="Genomic_DNA"/>
</dbReference>
<evidence type="ECO:0000313" key="2">
    <source>
        <dbReference type="EMBL" id="STO26217.1"/>
    </source>
</evidence>
<protein>
    <submittedName>
        <fullName evidence="2">Uncharacterized protein</fullName>
    </submittedName>
</protein>
<dbReference type="RefSeq" id="WP_058467369.1">
    <property type="nucleotide sequence ID" value="NZ_CAAAIX010000005.1"/>
</dbReference>
<dbReference type="Proteomes" id="UP000186808">
    <property type="component" value="Unassembled WGS sequence"/>
</dbReference>
<gene>
    <name evidence="2" type="ORF">NCTC11401_03069</name>
    <name evidence="1" type="ORF">SAMN05421777_10799</name>
</gene>
<dbReference type="Proteomes" id="UP000254374">
    <property type="component" value="Unassembled WGS sequence"/>
</dbReference>
<dbReference type="OrthoDB" id="9909871at2"/>
<organism evidence="2 4">
    <name type="scientific">Fluoribacter gormanii</name>
    <dbReference type="NCBI Taxonomy" id="464"/>
    <lineage>
        <taxon>Bacteria</taxon>
        <taxon>Pseudomonadati</taxon>
        <taxon>Pseudomonadota</taxon>
        <taxon>Gammaproteobacteria</taxon>
        <taxon>Legionellales</taxon>
        <taxon>Legionellaceae</taxon>
        <taxon>Fluoribacter</taxon>
    </lineage>
</organism>
<dbReference type="AlphaFoldDB" id="A0A377GN26"/>
<evidence type="ECO:0000313" key="1">
    <source>
        <dbReference type="EMBL" id="SIR16888.1"/>
    </source>
</evidence>
<reference evidence="1 3" key="1">
    <citation type="submission" date="2017-01" db="EMBL/GenBank/DDBJ databases">
        <authorList>
            <person name="Varghese N."/>
            <person name="Submissions S."/>
        </authorList>
    </citation>
    <scope>NUCLEOTIDE SEQUENCE [LARGE SCALE GENOMIC DNA]</scope>
    <source>
        <strain evidence="1 3">ATCC 33342</strain>
    </source>
</reference>
<evidence type="ECO:0000313" key="3">
    <source>
        <dbReference type="Proteomes" id="UP000186808"/>
    </source>
</evidence>
<proteinExistence type="predicted"/>
<reference evidence="2 4" key="2">
    <citation type="submission" date="2018-06" db="EMBL/GenBank/DDBJ databases">
        <authorList>
            <consortium name="Pathogen Informatics"/>
            <person name="Doyle S."/>
        </authorList>
    </citation>
    <scope>NUCLEOTIDE SEQUENCE [LARGE SCALE GENOMIC DNA]</scope>
    <source>
        <strain evidence="2 4">NCTC11401</strain>
    </source>
</reference>
<evidence type="ECO:0000313" key="4">
    <source>
        <dbReference type="Proteomes" id="UP000254374"/>
    </source>
</evidence>
<dbReference type="EMBL" id="FTNL01000007">
    <property type="protein sequence ID" value="SIR16888.1"/>
    <property type="molecule type" value="Genomic_DNA"/>
</dbReference>
<sequence>MLNFFKTKEHYSSQGRNYAGEKYLNTYADCIEKVIKDPTPENIKALKDAGNNFTAAIDVKSCEQSSTRSLK</sequence>
<keyword evidence="3" id="KW-1185">Reference proteome</keyword>
<accession>A0A377GN26</accession>
<name>A0A377GN26_9GAMM</name>